<evidence type="ECO:0000313" key="2">
    <source>
        <dbReference type="EMBL" id="TDD13016.1"/>
    </source>
</evidence>
<feature type="region of interest" description="Disordered" evidence="1">
    <location>
        <begin position="55"/>
        <end position="74"/>
    </location>
</feature>
<organism evidence="2 3">
    <name type="scientific">Nonomuraea diastatica</name>
    <dbReference type="NCBI Taxonomy" id="1848329"/>
    <lineage>
        <taxon>Bacteria</taxon>
        <taxon>Bacillati</taxon>
        <taxon>Actinomycetota</taxon>
        <taxon>Actinomycetes</taxon>
        <taxon>Streptosporangiales</taxon>
        <taxon>Streptosporangiaceae</taxon>
        <taxon>Nonomuraea</taxon>
    </lineage>
</organism>
<name>A0A4V2YCV7_9ACTN</name>
<gene>
    <name evidence="2" type="ORF">E1294_42510</name>
</gene>
<comment type="caution">
    <text evidence="2">The sequence shown here is derived from an EMBL/GenBank/DDBJ whole genome shotgun (WGS) entry which is preliminary data.</text>
</comment>
<dbReference type="OrthoDB" id="10018253at2"/>
<accession>A0A4V2YCV7</accession>
<dbReference type="EMBL" id="SMKP01000189">
    <property type="protein sequence ID" value="TDD13016.1"/>
    <property type="molecule type" value="Genomic_DNA"/>
</dbReference>
<protein>
    <submittedName>
        <fullName evidence="2">Uncharacterized protein</fullName>
    </submittedName>
</protein>
<dbReference type="AlphaFoldDB" id="A0A4V2YCV7"/>
<proteinExistence type="predicted"/>
<dbReference type="RefSeq" id="WP_132516862.1">
    <property type="nucleotide sequence ID" value="NZ_SMKP01000189.1"/>
</dbReference>
<keyword evidence="3" id="KW-1185">Reference proteome</keyword>
<reference evidence="2 3" key="1">
    <citation type="submission" date="2019-03" db="EMBL/GenBank/DDBJ databases">
        <title>Draft genome sequences of novel Actinobacteria.</title>
        <authorList>
            <person name="Sahin N."/>
            <person name="Ay H."/>
            <person name="Saygin H."/>
        </authorList>
    </citation>
    <scope>NUCLEOTIDE SEQUENCE [LARGE SCALE GENOMIC DNA]</scope>
    <source>
        <strain evidence="2 3">KC712</strain>
    </source>
</reference>
<dbReference type="Proteomes" id="UP000294543">
    <property type="component" value="Unassembled WGS sequence"/>
</dbReference>
<evidence type="ECO:0000256" key="1">
    <source>
        <dbReference type="SAM" id="MobiDB-lite"/>
    </source>
</evidence>
<evidence type="ECO:0000313" key="3">
    <source>
        <dbReference type="Proteomes" id="UP000294543"/>
    </source>
</evidence>
<sequence>MAREALDGTLSAHFETTTITFPDKVTGSRIAGDQGLLEAFLFAEGRTHATTGLPSEFRRVWGPPPGRPSSDHDS</sequence>